<dbReference type="InterPro" id="IPR045865">
    <property type="entry name" value="ACT-like_dom_sf"/>
</dbReference>
<proteinExistence type="predicted"/>
<protein>
    <recommendedName>
        <fullName evidence="3">ACT domain-containing protein</fullName>
    </recommendedName>
</protein>
<keyword evidence="2" id="KW-1185">Reference proteome</keyword>
<dbReference type="EMBL" id="FNAK01000003">
    <property type="protein sequence ID" value="SDD89285.1"/>
    <property type="molecule type" value="Genomic_DNA"/>
</dbReference>
<dbReference type="SUPFAM" id="SSF55021">
    <property type="entry name" value="ACT-like"/>
    <property type="match status" value="1"/>
</dbReference>
<reference evidence="1 2" key="1">
    <citation type="submission" date="2016-10" db="EMBL/GenBank/DDBJ databases">
        <authorList>
            <person name="de Groot N.N."/>
        </authorList>
    </citation>
    <scope>NUCLEOTIDE SEQUENCE [LARGE SCALE GENOMIC DNA]</scope>
    <source>
        <strain evidence="1 2">CGMCC 1.9109</strain>
    </source>
</reference>
<sequence length="93" mass="10443">MVLRGNTRTRFSVMADYDPNTLSRVLELFSIRGQDCDSVSARKTEEGFQWIELDCSDVDDHSASVLLNKVRQIITVKSARIETLVLRAAKLAA</sequence>
<evidence type="ECO:0000313" key="1">
    <source>
        <dbReference type="EMBL" id="SDD89285.1"/>
    </source>
</evidence>
<organism evidence="1 2">
    <name type="scientific">Kordiimonas lacus</name>
    <dbReference type="NCBI Taxonomy" id="637679"/>
    <lineage>
        <taxon>Bacteria</taxon>
        <taxon>Pseudomonadati</taxon>
        <taxon>Pseudomonadota</taxon>
        <taxon>Alphaproteobacteria</taxon>
        <taxon>Kordiimonadales</taxon>
        <taxon>Kordiimonadaceae</taxon>
        <taxon>Kordiimonas</taxon>
    </lineage>
</organism>
<dbReference type="AlphaFoldDB" id="A0A1G6YI27"/>
<dbReference type="RefSeq" id="WP_139167517.1">
    <property type="nucleotide sequence ID" value="NZ_DAIOMO010000002.1"/>
</dbReference>
<accession>A0A1G6YI27</accession>
<dbReference type="OrthoDB" id="7062678at2"/>
<evidence type="ECO:0008006" key="3">
    <source>
        <dbReference type="Google" id="ProtNLM"/>
    </source>
</evidence>
<dbReference type="Proteomes" id="UP000183685">
    <property type="component" value="Unassembled WGS sequence"/>
</dbReference>
<evidence type="ECO:0000313" key="2">
    <source>
        <dbReference type="Proteomes" id="UP000183685"/>
    </source>
</evidence>
<gene>
    <name evidence="1" type="ORF">SAMN04488071_1612</name>
</gene>
<name>A0A1G6YI27_9PROT</name>